<evidence type="ECO:0000256" key="3">
    <source>
        <dbReference type="ARBA" id="ARBA00023180"/>
    </source>
</evidence>
<dbReference type="PROSITE" id="PS51470">
    <property type="entry name" value="FG_GAP"/>
    <property type="match status" value="5"/>
</dbReference>
<dbReference type="PANTHER" id="PTHR36220:SF1">
    <property type="entry name" value="GAMMA TUBULIN COMPLEX COMPONENT C-TERMINAL DOMAIN-CONTAINING PROTEIN"/>
    <property type="match status" value="1"/>
</dbReference>
<dbReference type="PROSITE" id="PS00018">
    <property type="entry name" value="EF_HAND_1"/>
    <property type="match status" value="1"/>
</dbReference>
<dbReference type="RefSeq" id="WP_178365947.1">
    <property type="nucleotide sequence ID" value="NZ_JACADJ010000012.1"/>
</dbReference>
<evidence type="ECO:0000256" key="2">
    <source>
        <dbReference type="ARBA" id="ARBA00022737"/>
    </source>
</evidence>
<dbReference type="SUPFAM" id="SSF69318">
    <property type="entry name" value="Integrin alpha N-terminal domain"/>
    <property type="match status" value="1"/>
</dbReference>
<protein>
    <recommendedName>
        <fullName evidence="5">CARDB domain-containing protein</fullName>
    </recommendedName>
</protein>
<keyword evidence="2" id="KW-0677">Repeat</keyword>
<dbReference type="InterPro" id="IPR013783">
    <property type="entry name" value="Ig-like_fold"/>
</dbReference>
<dbReference type="InterPro" id="IPR028994">
    <property type="entry name" value="Integrin_alpha_N"/>
</dbReference>
<keyword evidence="7" id="KW-1185">Reference proteome</keyword>
<organism evidence="6 7">
    <name type="scientific">Desulfobacter latus</name>
    <dbReference type="NCBI Taxonomy" id="2292"/>
    <lineage>
        <taxon>Bacteria</taxon>
        <taxon>Pseudomonadati</taxon>
        <taxon>Thermodesulfobacteriota</taxon>
        <taxon>Desulfobacteria</taxon>
        <taxon>Desulfobacterales</taxon>
        <taxon>Desulfobacteraceae</taxon>
        <taxon>Desulfobacter</taxon>
    </lineage>
</organism>
<dbReference type="InterPro" id="IPR013519">
    <property type="entry name" value="Int_alpha_beta-p"/>
</dbReference>
<dbReference type="Pfam" id="PF07705">
    <property type="entry name" value="CARDB"/>
    <property type="match status" value="1"/>
</dbReference>
<evidence type="ECO:0000313" key="7">
    <source>
        <dbReference type="Proteomes" id="UP000553343"/>
    </source>
</evidence>
<dbReference type="SMART" id="SM00191">
    <property type="entry name" value="Int_alpha"/>
    <property type="match status" value="6"/>
</dbReference>
<sequence>MKKPTILSLALIPMALLCILAIGSQANPSPASEKQSVTRLTDLPHQVQEKISHQLLTAEYEVQRFDKTLPSGETATYRAFNRNQNMSAYFTGNGIHLLSNSESPSWDIEMRLSVCGYEKAQTRIQPDCSDQIFVSGHRIEYLRDGLTEWYVNDDRGVEQGVILNEPPGIKDSDPVIVTWTVSGSLRPFLEKDGTGIIFRSAKGRTVLRYSGLKAWDASGRMLAAGLSVENDTSEGGPSRISCIVDDTDAVYPVTIDPLFSQATKITAAEGIEDARFGASVSIDGNTLVVGAYGPNDTYSGPPGSAYIFYRDQGGTDTWGQVAKIMASDGVRKDYFGWSISINGDTVVVGARGDDDNGIDSGSAYIFCRDQGGADAWGQVAKITASDGVWGDYFGWSVSIDGDTVVVGANGDDDNGLGSGSAYIFCRDQGGTDAWGQAAKITASDGVWGDYFGWSVSIDGDTVVVGAPGDDNEDQDPYYIDDFGSAYIFYRDQSGTDAWGQAAKITASDGAEDDSFGDSVSIDGDTVVVGAPWDDDNDSNSGSTYIFCRDQSGTDAWEQAAKITASDGLAGDNFGRSVSIDGDTVVVGAPRDDDNGSNSGSTYIFCRDQSGIDAWGQAAKITVSDGVWGDVFGGSVSIDGDTVVVGAPGDDNEDQDSYYVDDFGSAYIFYRVQGDQPNLTPYQPNGWDDKIVVSNQTGTRTEDTIYAGETVYIDFALVNNGTADITTEFYIQLYINGIRVCNASASGLLQNYYSSISDFEYTFSSAGIYTLQLVVDANNDVDESNENDNEYQRDKKVMAEIYEGDFDNDGDVDGADLQEFIFDSGGLGLDVFAANFGKLNCP</sequence>
<dbReference type="Proteomes" id="UP000553343">
    <property type="component" value="Unassembled WGS sequence"/>
</dbReference>
<dbReference type="Pfam" id="PF14312">
    <property type="entry name" value="FG-GAP_2"/>
    <property type="match status" value="7"/>
</dbReference>
<dbReference type="InterPro" id="IPR018247">
    <property type="entry name" value="EF_Hand_1_Ca_BS"/>
</dbReference>
<keyword evidence="1 4" id="KW-0732">Signal</keyword>
<gene>
    <name evidence="6" type="ORF">HXW94_05730</name>
</gene>
<keyword evidence="3" id="KW-0325">Glycoprotein</keyword>
<reference evidence="6 7" key="1">
    <citation type="submission" date="2020-06" db="EMBL/GenBank/DDBJ databases">
        <title>High-quality draft genome of sulfate reducer Desulfobacter latus type strain AcrS2 isolated from marine sediment.</title>
        <authorList>
            <person name="Hoppe M."/>
            <person name="Larsen C.K."/>
            <person name="Marshall I.P.G."/>
            <person name="Schramm A."/>
            <person name="Marietou A.G."/>
        </authorList>
    </citation>
    <scope>NUCLEOTIDE SEQUENCE [LARGE SCALE GENOMIC DNA]</scope>
    <source>
        <strain evidence="6 7">AcRS2</strain>
    </source>
</reference>
<name>A0A850TAU7_9BACT</name>
<feature type="domain" description="CARDB" evidence="5">
    <location>
        <begin position="699"/>
        <end position="791"/>
    </location>
</feature>
<feature type="signal peptide" evidence="4">
    <location>
        <begin position="1"/>
        <end position="26"/>
    </location>
</feature>
<evidence type="ECO:0000256" key="1">
    <source>
        <dbReference type="ARBA" id="ARBA00022729"/>
    </source>
</evidence>
<dbReference type="AlphaFoldDB" id="A0A850TAU7"/>
<proteinExistence type="predicted"/>
<dbReference type="InterPro" id="IPR013517">
    <property type="entry name" value="FG-GAP"/>
</dbReference>
<accession>A0A850TAU7</accession>
<dbReference type="EMBL" id="JACADJ010000012">
    <property type="protein sequence ID" value="NWH04496.1"/>
    <property type="molecule type" value="Genomic_DNA"/>
</dbReference>
<evidence type="ECO:0000256" key="4">
    <source>
        <dbReference type="SAM" id="SignalP"/>
    </source>
</evidence>
<feature type="chain" id="PRO_5032980098" description="CARDB domain-containing protein" evidence="4">
    <location>
        <begin position="27"/>
        <end position="841"/>
    </location>
</feature>
<comment type="caution">
    <text evidence="6">The sequence shown here is derived from an EMBL/GenBank/DDBJ whole genome shotgun (WGS) entry which is preliminary data.</text>
</comment>
<dbReference type="InterPro" id="IPR011635">
    <property type="entry name" value="CARDB"/>
</dbReference>
<evidence type="ECO:0000259" key="5">
    <source>
        <dbReference type="Pfam" id="PF07705"/>
    </source>
</evidence>
<evidence type="ECO:0000313" key="6">
    <source>
        <dbReference type="EMBL" id="NWH04496.1"/>
    </source>
</evidence>
<dbReference type="Gene3D" id="2.60.40.10">
    <property type="entry name" value="Immunoglobulins"/>
    <property type="match status" value="1"/>
</dbReference>
<dbReference type="PANTHER" id="PTHR36220">
    <property type="entry name" value="UNNAMED PRODUCT"/>
    <property type="match status" value="1"/>
</dbReference>
<dbReference type="Gene3D" id="2.130.10.130">
    <property type="entry name" value="Integrin alpha, N-terminal"/>
    <property type="match status" value="2"/>
</dbReference>